<comment type="caution">
    <text evidence="4">The sequence shown here is derived from an EMBL/GenBank/DDBJ whole genome shotgun (WGS) entry which is preliminary data.</text>
</comment>
<dbReference type="Gene3D" id="1.10.1200.10">
    <property type="entry name" value="ACP-like"/>
    <property type="match status" value="1"/>
</dbReference>
<gene>
    <name evidence="4" type="ORF">MMF94_15865</name>
</gene>
<evidence type="ECO:0000313" key="4">
    <source>
        <dbReference type="EMBL" id="MCH6167159.1"/>
    </source>
</evidence>
<reference evidence="4 5" key="1">
    <citation type="submission" date="2022-03" db="EMBL/GenBank/DDBJ databases">
        <title>Pseudonocardia alaer sp. nov., a novel actinomycete isolated from reed forest soil.</title>
        <authorList>
            <person name="Wang L."/>
        </authorList>
    </citation>
    <scope>NUCLEOTIDE SEQUENCE [LARGE SCALE GENOMIC DNA]</scope>
    <source>
        <strain evidence="4 5">Y-16303</strain>
    </source>
</reference>
<dbReference type="InterPro" id="IPR009081">
    <property type="entry name" value="PP-bd_ACP"/>
</dbReference>
<dbReference type="EMBL" id="JAKXMK010000012">
    <property type="protein sequence ID" value="MCH6167159.1"/>
    <property type="molecule type" value="Genomic_DNA"/>
</dbReference>
<proteinExistence type="predicted"/>
<keyword evidence="5" id="KW-1185">Reference proteome</keyword>
<evidence type="ECO:0000256" key="1">
    <source>
        <dbReference type="ARBA" id="ARBA00022450"/>
    </source>
</evidence>
<keyword evidence="1" id="KW-0596">Phosphopantetheine</keyword>
<feature type="domain" description="Carrier" evidence="3">
    <location>
        <begin position="5"/>
        <end position="85"/>
    </location>
</feature>
<dbReference type="InterPro" id="IPR036736">
    <property type="entry name" value="ACP-like_sf"/>
</dbReference>
<keyword evidence="2" id="KW-0597">Phosphoprotein</keyword>
<dbReference type="InterPro" id="IPR006162">
    <property type="entry name" value="Ppantetheine_attach_site"/>
</dbReference>
<protein>
    <submittedName>
        <fullName evidence="4">Acyl carrier protein</fullName>
    </submittedName>
</protein>
<organism evidence="4 5">
    <name type="scientific">Pseudonocardia alaniniphila</name>
    <dbReference type="NCBI Taxonomy" id="75291"/>
    <lineage>
        <taxon>Bacteria</taxon>
        <taxon>Bacillati</taxon>
        <taxon>Actinomycetota</taxon>
        <taxon>Actinomycetes</taxon>
        <taxon>Pseudonocardiales</taxon>
        <taxon>Pseudonocardiaceae</taxon>
        <taxon>Pseudonocardia</taxon>
    </lineage>
</organism>
<dbReference type="PROSITE" id="PS00012">
    <property type="entry name" value="PHOSPHOPANTETHEINE"/>
    <property type="match status" value="1"/>
</dbReference>
<sequence length="87" mass="9704">MNQAVNQVVISDKVVAVIAGMFETSPDLLEWDMRLVDDLGLDSTSALELLMRIEDETGIEFDDDTLEQRHFETVGSLVGYTLDQLKG</sequence>
<evidence type="ECO:0000259" key="3">
    <source>
        <dbReference type="PROSITE" id="PS50075"/>
    </source>
</evidence>
<dbReference type="Proteomes" id="UP001299970">
    <property type="component" value="Unassembled WGS sequence"/>
</dbReference>
<evidence type="ECO:0000256" key="2">
    <source>
        <dbReference type="ARBA" id="ARBA00022553"/>
    </source>
</evidence>
<dbReference type="SUPFAM" id="SSF47336">
    <property type="entry name" value="ACP-like"/>
    <property type="match status" value="1"/>
</dbReference>
<dbReference type="Pfam" id="PF00550">
    <property type="entry name" value="PP-binding"/>
    <property type="match status" value="1"/>
</dbReference>
<accession>A0ABS9TF44</accession>
<name>A0ABS9TF44_9PSEU</name>
<dbReference type="RefSeq" id="WP_241037392.1">
    <property type="nucleotide sequence ID" value="NZ_BAAAJF010000015.1"/>
</dbReference>
<evidence type="ECO:0000313" key="5">
    <source>
        <dbReference type="Proteomes" id="UP001299970"/>
    </source>
</evidence>
<dbReference type="PROSITE" id="PS50075">
    <property type="entry name" value="CARRIER"/>
    <property type="match status" value="1"/>
</dbReference>